<protein>
    <submittedName>
        <fullName evidence="1">Uncharacterized protein</fullName>
    </submittedName>
</protein>
<gene>
    <name evidence="1" type="ORF">Taro_012397</name>
</gene>
<proteinExistence type="predicted"/>
<dbReference type="Proteomes" id="UP000652761">
    <property type="component" value="Unassembled WGS sequence"/>
</dbReference>
<dbReference type="AlphaFoldDB" id="A0A843UIZ3"/>
<accession>A0A843UIZ3</accession>
<sequence>MLLLGMDQPYFHRHISQVGSRDPIIVIIT</sequence>
<keyword evidence="2" id="KW-1185">Reference proteome</keyword>
<evidence type="ECO:0000313" key="1">
    <source>
        <dbReference type="EMBL" id="MQL79939.1"/>
    </source>
</evidence>
<organism evidence="1 2">
    <name type="scientific">Colocasia esculenta</name>
    <name type="common">Wild taro</name>
    <name type="synonym">Arum esculentum</name>
    <dbReference type="NCBI Taxonomy" id="4460"/>
    <lineage>
        <taxon>Eukaryota</taxon>
        <taxon>Viridiplantae</taxon>
        <taxon>Streptophyta</taxon>
        <taxon>Embryophyta</taxon>
        <taxon>Tracheophyta</taxon>
        <taxon>Spermatophyta</taxon>
        <taxon>Magnoliopsida</taxon>
        <taxon>Liliopsida</taxon>
        <taxon>Araceae</taxon>
        <taxon>Aroideae</taxon>
        <taxon>Colocasieae</taxon>
        <taxon>Colocasia</taxon>
    </lineage>
</organism>
<comment type="caution">
    <text evidence="1">The sequence shown here is derived from an EMBL/GenBank/DDBJ whole genome shotgun (WGS) entry which is preliminary data.</text>
</comment>
<dbReference type="EMBL" id="NMUH01000484">
    <property type="protein sequence ID" value="MQL79939.1"/>
    <property type="molecule type" value="Genomic_DNA"/>
</dbReference>
<name>A0A843UIZ3_COLES</name>
<evidence type="ECO:0000313" key="2">
    <source>
        <dbReference type="Proteomes" id="UP000652761"/>
    </source>
</evidence>
<reference evidence="1" key="1">
    <citation type="submission" date="2017-07" db="EMBL/GenBank/DDBJ databases">
        <title>Taro Niue Genome Assembly and Annotation.</title>
        <authorList>
            <person name="Atibalentja N."/>
            <person name="Keating K."/>
            <person name="Fields C.J."/>
        </authorList>
    </citation>
    <scope>NUCLEOTIDE SEQUENCE</scope>
    <source>
        <strain evidence="1">Niue_2</strain>
        <tissue evidence="1">Leaf</tissue>
    </source>
</reference>